<keyword evidence="1" id="KW-0472">Membrane</keyword>
<evidence type="ECO:0000313" key="4">
    <source>
        <dbReference type="Proteomes" id="UP000092713"/>
    </source>
</evidence>
<protein>
    <submittedName>
        <fullName evidence="3">CAAX protease self-immunity</fullName>
    </submittedName>
</protein>
<dbReference type="GO" id="GO:0006508">
    <property type="term" value="P:proteolysis"/>
    <property type="evidence" value="ECO:0007669"/>
    <property type="project" value="UniProtKB-KW"/>
</dbReference>
<gene>
    <name evidence="3" type="ORF">ASR47_100460</name>
</gene>
<dbReference type="GO" id="GO:0080120">
    <property type="term" value="P:CAAX-box protein maturation"/>
    <property type="evidence" value="ECO:0007669"/>
    <property type="project" value="UniProtKB-ARBA"/>
</dbReference>
<organism evidence="3 4">
    <name type="scientific">Janthinobacterium psychrotolerans</name>
    <dbReference type="NCBI Taxonomy" id="1747903"/>
    <lineage>
        <taxon>Bacteria</taxon>
        <taxon>Pseudomonadati</taxon>
        <taxon>Pseudomonadota</taxon>
        <taxon>Betaproteobacteria</taxon>
        <taxon>Burkholderiales</taxon>
        <taxon>Oxalobacteraceae</taxon>
        <taxon>Janthinobacterium</taxon>
    </lineage>
</organism>
<evidence type="ECO:0000259" key="2">
    <source>
        <dbReference type="Pfam" id="PF02517"/>
    </source>
</evidence>
<keyword evidence="1" id="KW-1133">Transmembrane helix</keyword>
<evidence type="ECO:0000313" key="3">
    <source>
        <dbReference type="EMBL" id="OBV37788.1"/>
    </source>
</evidence>
<feature type="transmembrane region" description="Helical" evidence="1">
    <location>
        <begin position="71"/>
        <end position="89"/>
    </location>
</feature>
<dbReference type="GO" id="GO:0004175">
    <property type="term" value="F:endopeptidase activity"/>
    <property type="evidence" value="ECO:0007669"/>
    <property type="project" value="UniProtKB-ARBA"/>
</dbReference>
<keyword evidence="3" id="KW-0645">Protease</keyword>
<evidence type="ECO:0000256" key="1">
    <source>
        <dbReference type="SAM" id="Phobius"/>
    </source>
</evidence>
<name>A0A1A7C0D2_9BURK</name>
<feature type="transmembrane region" description="Helical" evidence="1">
    <location>
        <begin position="101"/>
        <end position="119"/>
    </location>
</feature>
<feature type="transmembrane region" description="Helical" evidence="1">
    <location>
        <begin position="26"/>
        <end position="51"/>
    </location>
</feature>
<dbReference type="InterPro" id="IPR003675">
    <property type="entry name" value="Rce1/LyrA-like_dom"/>
</dbReference>
<dbReference type="Proteomes" id="UP000092713">
    <property type="component" value="Unassembled WGS sequence"/>
</dbReference>
<keyword evidence="3" id="KW-0378">Hydrolase</keyword>
<keyword evidence="4" id="KW-1185">Reference proteome</keyword>
<feature type="domain" description="CAAX prenyl protease 2/Lysostaphin resistance protein A-like" evidence="2">
    <location>
        <begin position="71"/>
        <end position="147"/>
    </location>
</feature>
<keyword evidence="1" id="KW-0812">Transmembrane</keyword>
<dbReference type="AlphaFoldDB" id="A0A1A7C0D2"/>
<dbReference type="Pfam" id="PF02517">
    <property type="entry name" value="Rce1-like"/>
    <property type="match status" value="1"/>
</dbReference>
<feature type="transmembrane region" description="Helical" evidence="1">
    <location>
        <begin position="158"/>
        <end position="177"/>
    </location>
</feature>
<accession>A0A1A7C0D2</accession>
<dbReference type="EMBL" id="LOCQ01000059">
    <property type="protein sequence ID" value="OBV37788.1"/>
    <property type="molecule type" value="Genomic_DNA"/>
</dbReference>
<comment type="caution">
    <text evidence="3">The sequence shown here is derived from an EMBL/GenBank/DDBJ whole genome shotgun (WGS) entry which is preliminary data.</text>
</comment>
<proteinExistence type="predicted"/>
<reference evidence="3 4" key="1">
    <citation type="submission" date="2016-04" db="EMBL/GenBank/DDBJ databases">
        <title>Draft genome sequence of Janthinobacterium psychrotolerans sp. nov., isolated from freshwater sediments in Denmark.</title>
        <authorList>
            <person name="Gong X."/>
            <person name="Skrivergaard S."/>
            <person name="Korsgaard B.S."/>
            <person name="Schreiber L."/>
            <person name="Marshall I.P."/>
            <person name="Finster K."/>
            <person name="Schramm A."/>
        </authorList>
    </citation>
    <scope>NUCLEOTIDE SEQUENCE [LARGE SCALE GENOMIC DNA]</scope>
    <source>
        <strain evidence="3 4">S3-2</strain>
    </source>
</reference>
<dbReference type="RefSeq" id="WP_082989034.1">
    <property type="nucleotide sequence ID" value="NZ_LOCQ01000059.1"/>
</dbReference>
<dbReference type="PATRIC" id="fig|1747903.4.peg.1317"/>
<dbReference type="OrthoDB" id="8703247at2"/>
<sequence>MQPHRSHDVDSPDFFLKARVPVLRNILGAMGWAVLTCIISFAILAAAKALLPPQYWGAHTGLARFQREMSLPLLLFWVLIYSPILETFLGQLLPLEILRRFRVSEPVSIFIGSILWGIVHYLSGGLLHAIVALGSGAMFSLVYLRYRAPGVAPAYTTTALARAFNNCLLLIAVAYGIDA</sequence>